<dbReference type="Proteomes" id="UP000077266">
    <property type="component" value="Unassembled WGS sequence"/>
</dbReference>
<protein>
    <recommendedName>
        <fullName evidence="9">DUF659 domain-containing protein</fullName>
    </recommendedName>
</protein>
<sequence length="301" mass="34112">MAQGRKSMNEKNTNVLLHSLDEKRETLDKAWVRQREAQTEEFDQKKIEALLVDWVVASDQPFTEPEQPQFKAMLKYLHTRGELKIPGRTTIKDLVMGLGSVTVGKVKEMIKIALLAIVMTFVSSSVCSLIPQLLERMTGVHSGENMADLVWKTMQLYGLPGKVSVVMMDNTTNNDTMMASLERKHHAMSIPFDARMARLRCMPHTIHLVAEKMLQGIGAFKKQQGWTTNYQDDMIPLSAVADEELDNDDLDNMDVDNLIVWVVPKLRRIICSIRVSPQSRENWLQTATMTVTAQELPPCTV</sequence>
<dbReference type="OrthoDB" id="3259198at2759"/>
<dbReference type="GO" id="GO:0005634">
    <property type="term" value="C:nucleus"/>
    <property type="evidence" value="ECO:0007669"/>
    <property type="project" value="UniProtKB-SubCell"/>
</dbReference>
<evidence type="ECO:0000256" key="3">
    <source>
        <dbReference type="ARBA" id="ARBA00022771"/>
    </source>
</evidence>
<evidence type="ECO:0000256" key="1">
    <source>
        <dbReference type="ARBA" id="ARBA00004123"/>
    </source>
</evidence>
<dbReference type="GO" id="GO:0008270">
    <property type="term" value="F:zinc ion binding"/>
    <property type="evidence" value="ECO:0007669"/>
    <property type="project" value="UniProtKB-KW"/>
</dbReference>
<dbReference type="STRING" id="1314781.A0A166MQS8"/>
<reference evidence="7 8" key="1">
    <citation type="journal article" date="2016" name="Mol. Biol. Evol.">
        <title>Comparative Genomics of Early-Diverging Mushroom-Forming Fungi Provides Insights into the Origins of Lignocellulose Decay Capabilities.</title>
        <authorList>
            <person name="Nagy L.G."/>
            <person name="Riley R."/>
            <person name="Tritt A."/>
            <person name="Adam C."/>
            <person name="Daum C."/>
            <person name="Floudas D."/>
            <person name="Sun H."/>
            <person name="Yadav J.S."/>
            <person name="Pangilinan J."/>
            <person name="Larsson K.H."/>
            <person name="Matsuura K."/>
            <person name="Barry K."/>
            <person name="Labutti K."/>
            <person name="Kuo R."/>
            <person name="Ohm R.A."/>
            <person name="Bhattacharya S.S."/>
            <person name="Shirouzu T."/>
            <person name="Yoshinaga Y."/>
            <person name="Martin F.M."/>
            <person name="Grigoriev I.V."/>
            <person name="Hibbett D.S."/>
        </authorList>
    </citation>
    <scope>NUCLEOTIDE SEQUENCE [LARGE SCALE GENOMIC DNA]</scope>
    <source>
        <strain evidence="7 8">HHB12029</strain>
    </source>
</reference>
<evidence type="ECO:0000256" key="5">
    <source>
        <dbReference type="ARBA" id="ARBA00023242"/>
    </source>
</evidence>
<dbReference type="InterPro" id="IPR052035">
    <property type="entry name" value="ZnF_BED_domain_contain"/>
</dbReference>
<proteinExistence type="predicted"/>
<evidence type="ECO:0000313" key="8">
    <source>
        <dbReference type="Proteomes" id="UP000077266"/>
    </source>
</evidence>
<feature type="transmembrane region" description="Helical" evidence="6">
    <location>
        <begin position="112"/>
        <end position="134"/>
    </location>
</feature>
<name>A0A166MQS8_EXIGL</name>
<dbReference type="AlphaFoldDB" id="A0A166MQS8"/>
<organism evidence="7 8">
    <name type="scientific">Exidia glandulosa HHB12029</name>
    <dbReference type="NCBI Taxonomy" id="1314781"/>
    <lineage>
        <taxon>Eukaryota</taxon>
        <taxon>Fungi</taxon>
        <taxon>Dikarya</taxon>
        <taxon>Basidiomycota</taxon>
        <taxon>Agaricomycotina</taxon>
        <taxon>Agaricomycetes</taxon>
        <taxon>Auriculariales</taxon>
        <taxon>Exidiaceae</taxon>
        <taxon>Exidia</taxon>
    </lineage>
</organism>
<dbReference type="EMBL" id="KV426978">
    <property type="protein sequence ID" value="KZV78298.1"/>
    <property type="molecule type" value="Genomic_DNA"/>
</dbReference>
<keyword evidence="8" id="KW-1185">Reference proteome</keyword>
<evidence type="ECO:0000256" key="2">
    <source>
        <dbReference type="ARBA" id="ARBA00022723"/>
    </source>
</evidence>
<dbReference type="InterPro" id="IPR012337">
    <property type="entry name" value="RNaseH-like_sf"/>
</dbReference>
<accession>A0A166MQS8</accession>
<keyword evidence="2" id="KW-0479">Metal-binding</keyword>
<evidence type="ECO:0000256" key="4">
    <source>
        <dbReference type="ARBA" id="ARBA00022833"/>
    </source>
</evidence>
<dbReference type="SUPFAM" id="SSF53098">
    <property type="entry name" value="Ribonuclease H-like"/>
    <property type="match status" value="1"/>
</dbReference>
<keyword evidence="5" id="KW-0539">Nucleus</keyword>
<gene>
    <name evidence="7" type="ORF">EXIGLDRAFT_709898</name>
</gene>
<keyword evidence="6" id="KW-0812">Transmembrane</keyword>
<dbReference type="PANTHER" id="PTHR46481:SF10">
    <property type="entry name" value="ZINC FINGER BED DOMAIN-CONTAINING PROTEIN 39"/>
    <property type="match status" value="1"/>
</dbReference>
<evidence type="ECO:0000256" key="6">
    <source>
        <dbReference type="SAM" id="Phobius"/>
    </source>
</evidence>
<keyword evidence="6" id="KW-1133">Transmembrane helix</keyword>
<comment type="subcellular location">
    <subcellularLocation>
        <location evidence="1">Nucleus</location>
    </subcellularLocation>
</comment>
<evidence type="ECO:0000313" key="7">
    <source>
        <dbReference type="EMBL" id="KZV78298.1"/>
    </source>
</evidence>
<dbReference type="InParanoid" id="A0A166MQS8"/>
<evidence type="ECO:0008006" key="9">
    <source>
        <dbReference type="Google" id="ProtNLM"/>
    </source>
</evidence>
<keyword evidence="3" id="KW-0863">Zinc-finger</keyword>
<keyword evidence="4" id="KW-0862">Zinc</keyword>
<dbReference type="PANTHER" id="PTHR46481">
    <property type="entry name" value="ZINC FINGER BED DOMAIN-CONTAINING PROTEIN 4"/>
    <property type="match status" value="1"/>
</dbReference>
<keyword evidence="6" id="KW-0472">Membrane</keyword>